<keyword evidence="3 7" id="KW-0808">Transferase</keyword>
<dbReference type="PROSITE" id="PS51059">
    <property type="entry name" value="PARP_CATALYTIC"/>
    <property type="match status" value="1"/>
</dbReference>
<dbReference type="PANTHER" id="PTHR14453">
    <property type="entry name" value="PARP/ZINC FINGER CCCH TYPE DOMAIN CONTAINING PROTEIN"/>
    <property type="match status" value="1"/>
</dbReference>
<feature type="transmembrane region" description="Helical" evidence="9">
    <location>
        <begin position="27"/>
        <end position="46"/>
    </location>
</feature>
<gene>
    <name evidence="12" type="ORF">MGAL_10B067589</name>
</gene>
<organism evidence="12 13">
    <name type="scientific">Mytilus galloprovincialis</name>
    <name type="common">Mediterranean mussel</name>
    <dbReference type="NCBI Taxonomy" id="29158"/>
    <lineage>
        <taxon>Eukaryota</taxon>
        <taxon>Metazoa</taxon>
        <taxon>Spiralia</taxon>
        <taxon>Lophotrochozoa</taxon>
        <taxon>Mollusca</taxon>
        <taxon>Bivalvia</taxon>
        <taxon>Autobranchia</taxon>
        <taxon>Pteriomorphia</taxon>
        <taxon>Mytilida</taxon>
        <taxon>Mytiloidea</taxon>
        <taxon>Mytilidae</taxon>
        <taxon>Mytilinae</taxon>
        <taxon>Mytilus</taxon>
    </lineage>
</organism>
<feature type="transmembrane region" description="Helical" evidence="9">
    <location>
        <begin position="184"/>
        <end position="204"/>
    </location>
</feature>
<comment type="caution">
    <text evidence="12">The sequence shown here is derived from an EMBL/GenBank/DDBJ whole genome shotgun (WGS) entry which is preliminary data.</text>
</comment>
<dbReference type="PROSITE" id="PS50297">
    <property type="entry name" value="ANK_REP_REGION"/>
    <property type="match status" value="1"/>
</dbReference>
<name>A0A8B6C8Z2_MYTGA</name>
<protein>
    <recommendedName>
        <fullName evidence="7">Poly [ADP-ribose] polymerase</fullName>
        <shortName evidence="7">PARP</shortName>
        <ecNumber evidence="7">2.4.2.-</ecNumber>
    </recommendedName>
</protein>
<dbReference type="GO" id="GO:0003950">
    <property type="term" value="F:NAD+ poly-ADP-ribosyltransferase activity"/>
    <property type="evidence" value="ECO:0007669"/>
    <property type="project" value="UniProtKB-UniRule"/>
</dbReference>
<keyword evidence="9" id="KW-1133">Transmembrane helix</keyword>
<keyword evidence="5" id="KW-0539">Nucleus</keyword>
<dbReference type="InterPro" id="IPR004170">
    <property type="entry name" value="WWE_dom"/>
</dbReference>
<keyword evidence="9" id="KW-0812">Transmembrane</keyword>
<keyword evidence="4 7" id="KW-0520">NAD</keyword>
<accession>A0A8B6C8Z2</accession>
<evidence type="ECO:0000256" key="5">
    <source>
        <dbReference type="ARBA" id="ARBA00023242"/>
    </source>
</evidence>
<dbReference type="EC" id="2.4.2.-" evidence="7"/>
<dbReference type="PANTHER" id="PTHR14453:SF67">
    <property type="entry name" value="POLY [ADP-RIBOSE] POLYMERASE"/>
    <property type="match status" value="1"/>
</dbReference>
<keyword evidence="6" id="KW-0040">ANK repeat</keyword>
<dbReference type="OrthoDB" id="5987649at2759"/>
<evidence type="ECO:0000313" key="13">
    <source>
        <dbReference type="Proteomes" id="UP000596742"/>
    </source>
</evidence>
<dbReference type="FunFam" id="3.90.228.10:FF:000008">
    <property type="entry name" value="Poly [ADP-ribose] polymerase"/>
    <property type="match status" value="1"/>
</dbReference>
<dbReference type="CDD" id="cd01439">
    <property type="entry name" value="TCCD_inducible_PARP_like"/>
    <property type="match status" value="1"/>
</dbReference>
<keyword evidence="2 7" id="KW-0328">Glycosyltransferase</keyword>
<feature type="compositionally biased region" description="Basic and acidic residues" evidence="8">
    <location>
        <begin position="82"/>
        <end position="91"/>
    </location>
</feature>
<feature type="transmembrane region" description="Helical" evidence="9">
    <location>
        <begin position="110"/>
        <end position="130"/>
    </location>
</feature>
<feature type="region of interest" description="Disordered" evidence="8">
    <location>
        <begin position="68"/>
        <end position="91"/>
    </location>
</feature>
<sequence>MVNLLSGWSTGRFGFFGVTKAVPNNKAMNYAGVALCVVSAVVFSLIKNDVTPAEIENEPLVSEVLQQSYGSKSNDSSYKSKNNKDKTINMDDQSDEKSYIDRLSPGMQRIVGLVLCIFSGALYGQMFTGATYVQDHPKLYPGATLNGLDYVFADFCGLYITSTAFFVIYIIFMKNKPKIYPKVILPGLISGVMWSVGTSCWFVANRSLSIPVAFPIVTTGPSIVASLWGVIVFKEIQDDRTPLHEAGNEEIVTILVKKGASVNGIDSREMTPLHLAADRGSIELTKALINAAANVNISDSEINEVKKLEATGKVEVTVDTVKGEITLRGFTKHVFDAMEDANSIIKTAEQAKQTKQKAKLVTDMVQWHYMSEDKGEKKLVEYPPEVNLILEIALKDQKTDASFYDQNGNRYIVDFNSYEEYPADDPTDKVQVLRKSKLVDHAFELPISWEKMGDKENLKIVQLKPTDQEYKDVSQKFITTAGGTKVTFVKIERIQNKTLYQQFVAKKKSMDATNPKTVNNEKQLWHGFSVDALDSINRYGFNRSYCGKNAVAFGAGVYFAVEVRYSIQDTYSKPDTSGHKRMYLCRVLTGEYCNGLGGMRVPPAKPNAAGSHILYDSVTNDMNNQIMYIIFHDSQAFPEYLVTFKRG</sequence>
<dbReference type="Pfam" id="PF00023">
    <property type="entry name" value="Ank"/>
    <property type="match status" value="1"/>
</dbReference>
<dbReference type="InterPro" id="IPR036770">
    <property type="entry name" value="Ankyrin_rpt-contain_sf"/>
</dbReference>
<dbReference type="GO" id="GO:0005737">
    <property type="term" value="C:cytoplasm"/>
    <property type="evidence" value="ECO:0007669"/>
    <property type="project" value="TreeGrafter"/>
</dbReference>
<evidence type="ECO:0000313" key="12">
    <source>
        <dbReference type="EMBL" id="VDI01254.1"/>
    </source>
</evidence>
<dbReference type="InterPro" id="IPR052056">
    <property type="entry name" value="Mono-ARTD/PARP"/>
</dbReference>
<evidence type="ECO:0000256" key="2">
    <source>
        <dbReference type="ARBA" id="ARBA00022676"/>
    </source>
</evidence>
<dbReference type="AlphaFoldDB" id="A0A8B6C8Z2"/>
<evidence type="ECO:0000256" key="3">
    <source>
        <dbReference type="ARBA" id="ARBA00022679"/>
    </source>
</evidence>
<feature type="compositionally biased region" description="Low complexity" evidence="8">
    <location>
        <begin position="68"/>
        <end position="80"/>
    </location>
</feature>
<evidence type="ECO:0000256" key="7">
    <source>
        <dbReference type="RuleBase" id="RU362114"/>
    </source>
</evidence>
<dbReference type="Pfam" id="PF07857">
    <property type="entry name" value="TMEM144"/>
    <property type="match status" value="1"/>
</dbReference>
<dbReference type="InterPro" id="IPR037197">
    <property type="entry name" value="WWE_dom_sf"/>
</dbReference>
<keyword evidence="9" id="KW-0472">Membrane</keyword>
<evidence type="ECO:0000259" key="11">
    <source>
        <dbReference type="PROSITE" id="PS51059"/>
    </source>
</evidence>
<evidence type="ECO:0000259" key="10">
    <source>
        <dbReference type="PROSITE" id="PS50918"/>
    </source>
</evidence>
<reference evidence="12" key="1">
    <citation type="submission" date="2018-11" db="EMBL/GenBank/DDBJ databases">
        <authorList>
            <person name="Alioto T."/>
            <person name="Alioto T."/>
        </authorList>
    </citation>
    <scope>NUCLEOTIDE SEQUENCE</scope>
</reference>
<comment type="subcellular location">
    <subcellularLocation>
        <location evidence="1">Nucleus</location>
    </subcellularLocation>
</comment>
<dbReference type="Gene3D" id="3.30.720.50">
    <property type="match status" value="1"/>
</dbReference>
<dbReference type="EMBL" id="UYJE01001325">
    <property type="protein sequence ID" value="VDI01254.1"/>
    <property type="molecule type" value="Genomic_DNA"/>
</dbReference>
<dbReference type="InterPro" id="IPR012317">
    <property type="entry name" value="Poly(ADP-ribose)pol_cat_dom"/>
</dbReference>
<dbReference type="GO" id="GO:0003714">
    <property type="term" value="F:transcription corepressor activity"/>
    <property type="evidence" value="ECO:0007669"/>
    <property type="project" value="TreeGrafter"/>
</dbReference>
<dbReference type="Proteomes" id="UP000596742">
    <property type="component" value="Unassembled WGS sequence"/>
</dbReference>
<dbReference type="SUPFAM" id="SSF103481">
    <property type="entry name" value="Multidrug resistance efflux transporter EmrE"/>
    <property type="match status" value="1"/>
</dbReference>
<dbReference type="Gene3D" id="3.90.228.10">
    <property type="match status" value="1"/>
</dbReference>
<dbReference type="GO" id="GO:0005634">
    <property type="term" value="C:nucleus"/>
    <property type="evidence" value="ECO:0007669"/>
    <property type="project" value="UniProtKB-SubCell"/>
</dbReference>
<dbReference type="PROSITE" id="PS50088">
    <property type="entry name" value="ANK_REPEAT"/>
    <property type="match status" value="1"/>
</dbReference>
<evidence type="ECO:0000256" key="8">
    <source>
        <dbReference type="SAM" id="MobiDB-lite"/>
    </source>
</evidence>
<dbReference type="SUPFAM" id="SSF56399">
    <property type="entry name" value="ADP-ribosylation"/>
    <property type="match status" value="1"/>
</dbReference>
<evidence type="ECO:0000256" key="9">
    <source>
        <dbReference type="SAM" id="Phobius"/>
    </source>
</evidence>
<dbReference type="SMART" id="SM00248">
    <property type="entry name" value="ANK"/>
    <property type="match status" value="2"/>
</dbReference>
<dbReference type="PROSITE" id="PS50918">
    <property type="entry name" value="WWE"/>
    <property type="match status" value="1"/>
</dbReference>
<keyword evidence="13" id="KW-1185">Reference proteome</keyword>
<evidence type="ECO:0000256" key="1">
    <source>
        <dbReference type="ARBA" id="ARBA00004123"/>
    </source>
</evidence>
<dbReference type="Pfam" id="PF00644">
    <property type="entry name" value="PARP"/>
    <property type="match status" value="1"/>
</dbReference>
<proteinExistence type="predicted"/>
<feature type="transmembrane region" description="Helical" evidence="9">
    <location>
        <begin position="150"/>
        <end position="172"/>
    </location>
</feature>
<dbReference type="InterPro" id="IPR037185">
    <property type="entry name" value="EmrE-like"/>
</dbReference>
<feature type="transmembrane region" description="Helical" evidence="9">
    <location>
        <begin position="210"/>
        <end position="233"/>
    </location>
</feature>
<dbReference type="SUPFAM" id="SSF48403">
    <property type="entry name" value="Ankyrin repeat"/>
    <property type="match status" value="1"/>
</dbReference>
<dbReference type="Gene3D" id="1.25.40.20">
    <property type="entry name" value="Ankyrin repeat-containing domain"/>
    <property type="match status" value="1"/>
</dbReference>
<dbReference type="InterPro" id="IPR012435">
    <property type="entry name" value="TMEM144"/>
</dbReference>
<evidence type="ECO:0000256" key="6">
    <source>
        <dbReference type="PROSITE-ProRule" id="PRU00023"/>
    </source>
</evidence>
<dbReference type="InterPro" id="IPR002110">
    <property type="entry name" value="Ankyrin_rpt"/>
</dbReference>
<feature type="domain" description="WWE" evidence="10">
    <location>
        <begin position="353"/>
        <end position="434"/>
    </location>
</feature>
<feature type="repeat" description="ANK" evidence="6">
    <location>
        <begin position="268"/>
        <end position="300"/>
    </location>
</feature>
<dbReference type="GO" id="GO:0010629">
    <property type="term" value="P:negative regulation of gene expression"/>
    <property type="evidence" value="ECO:0007669"/>
    <property type="project" value="TreeGrafter"/>
</dbReference>
<evidence type="ECO:0000256" key="4">
    <source>
        <dbReference type="ARBA" id="ARBA00023027"/>
    </source>
</evidence>
<feature type="domain" description="PARP catalytic" evidence="11">
    <location>
        <begin position="445"/>
        <end position="647"/>
    </location>
</feature>
<dbReference type="SUPFAM" id="SSF117839">
    <property type="entry name" value="WWE domain"/>
    <property type="match status" value="1"/>
</dbReference>